<evidence type="ECO:0000313" key="1">
    <source>
        <dbReference type="EMBL" id="CAD73354.1"/>
    </source>
</evidence>
<evidence type="ECO:0000313" key="2">
    <source>
        <dbReference type="Proteomes" id="UP000001025"/>
    </source>
</evidence>
<dbReference type="HOGENOM" id="CLU_2555982_0_0_0"/>
<name>Q7UTT0_RHOBA</name>
<dbReference type="Proteomes" id="UP000001025">
    <property type="component" value="Chromosome"/>
</dbReference>
<gene>
    <name evidence="1" type="ordered locus">RB3697</name>
</gene>
<dbReference type="AlphaFoldDB" id="Q7UTT0"/>
<keyword evidence="2" id="KW-1185">Reference proteome</keyword>
<accession>Q7UTT0</accession>
<dbReference type="KEGG" id="rba:RB3697"/>
<dbReference type="InParanoid" id="Q7UTT0"/>
<reference evidence="1 2" key="1">
    <citation type="journal article" date="2003" name="Proc. Natl. Acad. Sci. U.S.A.">
        <title>Complete genome sequence of the marine planctomycete Pirellula sp. strain 1.</title>
        <authorList>
            <person name="Gloeckner F.O."/>
            <person name="Kube M."/>
            <person name="Bauer M."/>
            <person name="Teeling H."/>
            <person name="Lombardot T."/>
            <person name="Ludwig W."/>
            <person name="Gade D."/>
            <person name="Beck A."/>
            <person name="Borzym K."/>
            <person name="Heitmann K."/>
            <person name="Rabus R."/>
            <person name="Schlesner H."/>
            <person name="Amann R."/>
            <person name="Reinhardt R."/>
        </authorList>
    </citation>
    <scope>NUCLEOTIDE SEQUENCE [LARGE SCALE GENOMIC DNA]</scope>
    <source>
        <strain evidence="2">DSM 10527 / NCIMB 13988 / SH1</strain>
    </source>
</reference>
<proteinExistence type="predicted"/>
<organism evidence="1 2">
    <name type="scientific">Rhodopirellula baltica (strain DSM 10527 / NCIMB 13988 / SH1)</name>
    <dbReference type="NCBI Taxonomy" id="243090"/>
    <lineage>
        <taxon>Bacteria</taxon>
        <taxon>Pseudomonadati</taxon>
        <taxon>Planctomycetota</taxon>
        <taxon>Planctomycetia</taxon>
        <taxon>Pirellulales</taxon>
        <taxon>Pirellulaceae</taxon>
        <taxon>Rhodopirellula</taxon>
    </lineage>
</organism>
<sequence>MSEQAGLWWRSSASDKGGIVGVALCSGRIVCRDFRLVERCVSSQALGQIGVRYELLAEHNGIGFPCAYRIGCRRFIVATVGE</sequence>
<protein>
    <submittedName>
        <fullName evidence="1">Uncharacterized protein</fullName>
    </submittedName>
</protein>
<dbReference type="EnsemblBacteria" id="CAD73354">
    <property type="protein sequence ID" value="CAD73354"/>
    <property type="gene ID" value="RB3697"/>
</dbReference>
<dbReference type="EMBL" id="BX294139">
    <property type="protein sequence ID" value="CAD73354.1"/>
    <property type="molecule type" value="Genomic_DNA"/>
</dbReference>